<evidence type="ECO:0000256" key="2">
    <source>
        <dbReference type="PIRSR" id="PIRSR002825-1"/>
    </source>
</evidence>
<protein>
    <submittedName>
        <fullName evidence="5">ABC transporter substrate-binding protein</fullName>
    </submittedName>
    <submittedName>
        <fullName evidence="4">Iron(III) transport system substrate-binding protein</fullName>
    </submittedName>
</protein>
<keyword evidence="1 3" id="KW-0732">Signal</keyword>
<keyword evidence="2" id="KW-0408">Iron</keyword>
<dbReference type="RefSeq" id="WP_168684838.1">
    <property type="nucleotide sequence ID" value="NZ_JAAXPF010000005.1"/>
</dbReference>
<dbReference type="Gene3D" id="3.40.190.10">
    <property type="entry name" value="Periplasmic binding protein-like II"/>
    <property type="match status" value="2"/>
</dbReference>
<dbReference type="GO" id="GO:0030975">
    <property type="term" value="F:thiamine binding"/>
    <property type="evidence" value="ECO:0007669"/>
    <property type="project" value="TreeGrafter"/>
</dbReference>
<evidence type="ECO:0000256" key="1">
    <source>
        <dbReference type="ARBA" id="ARBA00022729"/>
    </source>
</evidence>
<dbReference type="AlphaFoldDB" id="A0A7X6LS48"/>
<dbReference type="Pfam" id="PF13343">
    <property type="entry name" value="SBP_bac_6"/>
    <property type="match status" value="1"/>
</dbReference>
<dbReference type="GO" id="GO:0030288">
    <property type="term" value="C:outer membrane-bounded periplasmic space"/>
    <property type="evidence" value="ECO:0007669"/>
    <property type="project" value="TreeGrafter"/>
</dbReference>
<dbReference type="GO" id="GO:0046872">
    <property type="term" value="F:metal ion binding"/>
    <property type="evidence" value="ECO:0007669"/>
    <property type="project" value="UniProtKB-KW"/>
</dbReference>
<dbReference type="GO" id="GO:0015888">
    <property type="term" value="P:thiamine transport"/>
    <property type="evidence" value="ECO:0007669"/>
    <property type="project" value="TreeGrafter"/>
</dbReference>
<dbReference type="EMBL" id="JAAXPF010000005">
    <property type="protein sequence ID" value="NKY68951.1"/>
    <property type="molecule type" value="Genomic_DNA"/>
</dbReference>
<evidence type="ECO:0000313" key="5">
    <source>
        <dbReference type="EMBL" id="NKY68951.1"/>
    </source>
</evidence>
<feature type="binding site" evidence="2">
    <location>
        <position position="249"/>
    </location>
    <ligand>
        <name>Fe cation</name>
        <dbReference type="ChEBI" id="CHEBI:24875"/>
    </ligand>
</feature>
<evidence type="ECO:0000313" key="4">
    <source>
        <dbReference type="EMBL" id="MET3945133.1"/>
    </source>
</evidence>
<dbReference type="PANTHER" id="PTHR30006">
    <property type="entry name" value="THIAMINE-BINDING PERIPLASMIC PROTEIN-RELATED"/>
    <property type="match status" value="1"/>
</dbReference>
<reference evidence="4 7" key="2">
    <citation type="submission" date="2024-06" db="EMBL/GenBank/DDBJ databases">
        <title>Sequencing the genomes of 1000 actinobacteria strains.</title>
        <authorList>
            <person name="Klenk H.-P."/>
        </authorList>
    </citation>
    <scope>NUCLEOTIDE SEQUENCE [LARGE SCALE GENOMIC DNA]</scope>
    <source>
        <strain evidence="4 7">DSM 44265</strain>
    </source>
</reference>
<dbReference type="GO" id="GO:0030976">
    <property type="term" value="F:thiamine pyrophosphate binding"/>
    <property type="evidence" value="ECO:0007669"/>
    <property type="project" value="TreeGrafter"/>
</dbReference>
<organism evidence="5 6">
    <name type="scientific">Corynebacterium mucifaciens</name>
    <dbReference type="NCBI Taxonomy" id="57171"/>
    <lineage>
        <taxon>Bacteria</taxon>
        <taxon>Bacillati</taxon>
        <taxon>Actinomycetota</taxon>
        <taxon>Actinomycetes</taxon>
        <taxon>Mycobacteriales</taxon>
        <taxon>Corynebacteriaceae</taxon>
        <taxon>Corynebacterium</taxon>
    </lineage>
</organism>
<evidence type="ECO:0000313" key="6">
    <source>
        <dbReference type="Proteomes" id="UP000554284"/>
    </source>
</evidence>
<dbReference type="PROSITE" id="PS51257">
    <property type="entry name" value="PROKAR_LIPOPROTEIN"/>
    <property type="match status" value="1"/>
</dbReference>
<feature type="signal peptide" evidence="3">
    <location>
        <begin position="1"/>
        <end position="19"/>
    </location>
</feature>
<evidence type="ECO:0000256" key="3">
    <source>
        <dbReference type="SAM" id="SignalP"/>
    </source>
</evidence>
<dbReference type="Proteomes" id="UP000554284">
    <property type="component" value="Unassembled WGS sequence"/>
</dbReference>
<dbReference type="InterPro" id="IPR026045">
    <property type="entry name" value="Ferric-bd"/>
</dbReference>
<reference evidence="5 6" key="1">
    <citation type="submission" date="2020-04" db="EMBL/GenBank/DDBJ databases">
        <title>MicrobeNet Type strains.</title>
        <authorList>
            <person name="Nicholson A.C."/>
        </authorList>
    </citation>
    <scope>NUCLEOTIDE SEQUENCE [LARGE SCALE GENOMIC DNA]</scope>
    <source>
        <strain evidence="5 6">ATCC 700355</strain>
    </source>
</reference>
<sequence>MKKIIAALAGASAAFGLVACGSVESNDTAESTGANEANETVAADEWKAPEGLSGSIDYYSANPQGLTDALVEAFQEKTGVTVNVFAGTTGEVTAKIKAEEANPQADVVYLASWNAANKQAETGALESYKPENIDNANADWNAADDTFHGRDGSALALVANTDVVSDIPTDWEDLADPKYADQVIMPDPRESGTAADLLTAMIAEWGEDKTWELFDKLFDNGMIVQGANGPALDQVTSGSKGIVFGGVDYSAYSAKGKGEPLEVVIPSSGTTVTPRPVMIMKSSDNMDAAKAFVDFMFSDEAQQISASKNMIPSNKNVDPKNGPKLADINQISDDWTAISKDSKNVREQFADRYLK</sequence>
<accession>A0A7X6LS48</accession>
<dbReference type="CDD" id="cd13547">
    <property type="entry name" value="PBP2_Fbp_like_2"/>
    <property type="match status" value="1"/>
</dbReference>
<proteinExistence type="predicted"/>
<dbReference type="Proteomes" id="UP001549139">
    <property type="component" value="Unassembled WGS sequence"/>
</dbReference>
<keyword evidence="2" id="KW-0479">Metal-binding</keyword>
<dbReference type="PANTHER" id="PTHR30006:SF2">
    <property type="entry name" value="ABC TRANSPORTER SUBSTRATE-BINDING PROTEIN"/>
    <property type="match status" value="1"/>
</dbReference>
<feature type="chain" id="PRO_5039336068" evidence="3">
    <location>
        <begin position="20"/>
        <end position="355"/>
    </location>
</feature>
<comment type="caution">
    <text evidence="5">The sequence shown here is derived from an EMBL/GenBank/DDBJ whole genome shotgun (WGS) entry which is preliminary data.</text>
</comment>
<name>A0A7X6LS48_9CORY</name>
<keyword evidence="7" id="KW-1185">Reference proteome</keyword>
<gene>
    <name evidence="5" type="ORF">HF989_06110</name>
    <name evidence="4" type="ORF">JOF50_001932</name>
</gene>
<dbReference type="EMBL" id="JBEPNZ010000001">
    <property type="protein sequence ID" value="MET3945133.1"/>
    <property type="molecule type" value="Genomic_DNA"/>
</dbReference>
<dbReference type="SUPFAM" id="SSF53850">
    <property type="entry name" value="Periplasmic binding protein-like II"/>
    <property type="match status" value="1"/>
</dbReference>
<dbReference type="PIRSF" id="PIRSF002825">
    <property type="entry name" value="CfbpA"/>
    <property type="match status" value="1"/>
</dbReference>
<evidence type="ECO:0000313" key="7">
    <source>
        <dbReference type="Proteomes" id="UP001549139"/>
    </source>
</evidence>